<dbReference type="InterPro" id="IPR018076">
    <property type="entry name" value="T2SS_GspF_dom"/>
</dbReference>
<dbReference type="AlphaFoldDB" id="A0A2C6MK85"/>
<dbReference type="OrthoDB" id="1805926at2"/>
<feature type="domain" description="Type II secretion system protein GspF" evidence="7">
    <location>
        <begin position="134"/>
        <end position="260"/>
    </location>
</feature>
<accession>A0A2C6MK85</accession>
<gene>
    <name evidence="8" type="ORF">P378_00150</name>
</gene>
<sequence length="273" mass="30317">MDASITAAVLIAVSVLAAFGKVFTRDRPNKKLKDWQVDDLLTKTGTKTSEESRMLLKRKLLQAGLEMEPEYFAGLQYALPLVSMIVLLPLVLLGVLHILLVIIIALILLVAPRMWLNSKAKNRVAAIEKDLPDFCTAFAAVLEAGADWRTAIREVCYSTKGELSAEFTKTMNAIDAGGERPGDALADMAYRCGIPDLTDLLRKIDQSHRYGTKLANVVRSHAEKIMTRRRHEGTKKAGELTIKLLPIILFFCLLPMMGLLFFPVMYHLGNAFS</sequence>
<dbReference type="PANTHER" id="PTHR35007:SF2">
    <property type="entry name" value="PILUS ASSEMBLE PROTEIN"/>
    <property type="match status" value="1"/>
</dbReference>
<dbReference type="RefSeq" id="WP_099081836.1">
    <property type="nucleotide sequence ID" value="NZ_AWQQ01000002.1"/>
</dbReference>
<reference evidence="8 9" key="1">
    <citation type="submission" date="2013-09" db="EMBL/GenBank/DDBJ databases">
        <title>Biodegradation of hydrocarbons in the deep terrestrial subsurface : characterization of a microbial consortium composed of two Desulfotomaculum species originating from a deep geological formation.</title>
        <authorList>
            <person name="Aullo T."/>
            <person name="Berlendis S."/>
            <person name="Lascourreges J.-F."/>
            <person name="Dessort D."/>
            <person name="Saint-Laurent S."/>
            <person name="Schraauwers B."/>
            <person name="Mas J."/>
            <person name="Magot M."/>
            <person name="Ranchou-Peyruse A."/>
        </authorList>
    </citation>
    <scope>NUCLEOTIDE SEQUENCE [LARGE SCALE GENOMIC DNA]</scope>
    <source>
        <strain evidence="8 9">Bs107</strain>
    </source>
</reference>
<evidence type="ECO:0000259" key="7">
    <source>
        <dbReference type="Pfam" id="PF00482"/>
    </source>
</evidence>
<evidence type="ECO:0000256" key="1">
    <source>
        <dbReference type="ARBA" id="ARBA00004651"/>
    </source>
</evidence>
<feature type="transmembrane region" description="Helical" evidence="6">
    <location>
        <begin position="81"/>
        <end position="111"/>
    </location>
</feature>
<dbReference type="Pfam" id="PF00482">
    <property type="entry name" value="T2SSF"/>
    <property type="match status" value="1"/>
</dbReference>
<feature type="transmembrane region" description="Helical" evidence="6">
    <location>
        <begin position="244"/>
        <end position="266"/>
    </location>
</feature>
<keyword evidence="3 6" id="KW-0812">Transmembrane</keyword>
<evidence type="ECO:0000256" key="5">
    <source>
        <dbReference type="ARBA" id="ARBA00023136"/>
    </source>
</evidence>
<evidence type="ECO:0000256" key="4">
    <source>
        <dbReference type="ARBA" id="ARBA00022989"/>
    </source>
</evidence>
<evidence type="ECO:0000313" key="9">
    <source>
        <dbReference type="Proteomes" id="UP000222564"/>
    </source>
</evidence>
<protein>
    <recommendedName>
        <fullName evidence="7">Type II secretion system protein GspF domain-containing protein</fullName>
    </recommendedName>
</protein>
<dbReference type="GO" id="GO:0005886">
    <property type="term" value="C:plasma membrane"/>
    <property type="evidence" value="ECO:0007669"/>
    <property type="project" value="UniProtKB-SubCell"/>
</dbReference>
<proteinExistence type="predicted"/>
<organism evidence="8 9">
    <name type="scientific">Desulforamulus profundi</name>
    <dbReference type="NCBI Taxonomy" id="1383067"/>
    <lineage>
        <taxon>Bacteria</taxon>
        <taxon>Bacillati</taxon>
        <taxon>Bacillota</taxon>
        <taxon>Clostridia</taxon>
        <taxon>Eubacteriales</taxon>
        <taxon>Peptococcaceae</taxon>
        <taxon>Desulforamulus</taxon>
    </lineage>
</organism>
<keyword evidence="2" id="KW-1003">Cell membrane</keyword>
<dbReference type="EMBL" id="AWQQ01000002">
    <property type="protein sequence ID" value="PHJ39966.1"/>
    <property type="molecule type" value="Genomic_DNA"/>
</dbReference>
<evidence type="ECO:0000256" key="2">
    <source>
        <dbReference type="ARBA" id="ARBA00022475"/>
    </source>
</evidence>
<comment type="subcellular location">
    <subcellularLocation>
        <location evidence="1">Cell membrane</location>
        <topology evidence="1">Multi-pass membrane protein</topology>
    </subcellularLocation>
</comment>
<evidence type="ECO:0000256" key="6">
    <source>
        <dbReference type="SAM" id="Phobius"/>
    </source>
</evidence>
<dbReference type="Proteomes" id="UP000222564">
    <property type="component" value="Unassembled WGS sequence"/>
</dbReference>
<evidence type="ECO:0000256" key="3">
    <source>
        <dbReference type="ARBA" id="ARBA00022692"/>
    </source>
</evidence>
<name>A0A2C6MK85_9FIRM</name>
<keyword evidence="4 6" id="KW-1133">Transmembrane helix</keyword>
<evidence type="ECO:0000313" key="8">
    <source>
        <dbReference type="EMBL" id="PHJ39966.1"/>
    </source>
</evidence>
<keyword evidence="5 6" id="KW-0472">Membrane</keyword>
<comment type="caution">
    <text evidence="8">The sequence shown here is derived from an EMBL/GenBank/DDBJ whole genome shotgun (WGS) entry which is preliminary data.</text>
</comment>
<dbReference type="PANTHER" id="PTHR35007">
    <property type="entry name" value="INTEGRAL MEMBRANE PROTEIN-RELATED"/>
    <property type="match status" value="1"/>
</dbReference>
<keyword evidence="9" id="KW-1185">Reference proteome</keyword>